<sequence length="297" mass="34273">MGLVDNVSTILQDSEEPFDDTFPPEEAYRDDDLGYWAEGQDESERLPDDEFYGDDIATPGHTELETHREMREFARLITWDLPLLGSLTKSFTPPTLNQPLRFRYTTYLGEDHPAANKVTVEFNPNDLPDLTYEQRATLIKLCGPRYNPEKEVVKISCEMFDTQLQNKRWLLDTTNALVKEAREGQDSFADIPFDFRHHKPKPVYKFPNKWILTEERKAELTAKRKQSDEAEQARREGNKLIDGAALVRKHHAATPALPLSDRNGNPLTIEEPVADLVMAELSPLNNYRGRRRFKRNT</sequence>
<dbReference type="InterPro" id="IPR039848">
    <property type="entry name" value="Ribosomal_mS35_mt"/>
</dbReference>
<feature type="domain" description="Small ribosomal subunit protein mS35 mitochondrial conserved" evidence="2">
    <location>
        <begin position="91"/>
        <end position="210"/>
    </location>
</feature>
<evidence type="ECO:0000313" key="3">
    <source>
        <dbReference type="EMBL" id="KAF2758348.1"/>
    </source>
</evidence>
<dbReference type="PANTHER" id="PTHR13490:SF0">
    <property type="entry name" value="SMALL RIBOSOMAL SUBUNIT PROTEIN MS35"/>
    <property type="match status" value="1"/>
</dbReference>
<reference evidence="3" key="1">
    <citation type="journal article" date="2020" name="Stud. Mycol.">
        <title>101 Dothideomycetes genomes: a test case for predicting lifestyles and emergence of pathogens.</title>
        <authorList>
            <person name="Haridas S."/>
            <person name="Albert R."/>
            <person name="Binder M."/>
            <person name="Bloem J."/>
            <person name="Labutti K."/>
            <person name="Salamov A."/>
            <person name="Andreopoulos B."/>
            <person name="Baker S."/>
            <person name="Barry K."/>
            <person name="Bills G."/>
            <person name="Bluhm B."/>
            <person name="Cannon C."/>
            <person name="Castanera R."/>
            <person name="Culley D."/>
            <person name="Daum C."/>
            <person name="Ezra D."/>
            <person name="Gonzalez J."/>
            <person name="Henrissat B."/>
            <person name="Kuo A."/>
            <person name="Liang C."/>
            <person name="Lipzen A."/>
            <person name="Lutzoni F."/>
            <person name="Magnuson J."/>
            <person name="Mondo S."/>
            <person name="Nolan M."/>
            <person name="Ohm R."/>
            <person name="Pangilinan J."/>
            <person name="Park H.-J."/>
            <person name="Ramirez L."/>
            <person name="Alfaro M."/>
            <person name="Sun H."/>
            <person name="Tritt A."/>
            <person name="Yoshinaga Y."/>
            <person name="Zwiers L.-H."/>
            <person name="Turgeon B."/>
            <person name="Goodwin S."/>
            <person name="Spatafora J."/>
            <person name="Crous P."/>
            <person name="Grigoriev I."/>
        </authorList>
    </citation>
    <scope>NUCLEOTIDE SEQUENCE</scope>
    <source>
        <strain evidence="3">CBS 121739</strain>
    </source>
</reference>
<dbReference type="RefSeq" id="XP_033600799.1">
    <property type="nucleotide sequence ID" value="XM_033741824.1"/>
</dbReference>
<feature type="compositionally biased region" description="Acidic residues" evidence="1">
    <location>
        <begin position="13"/>
        <end position="23"/>
    </location>
</feature>
<dbReference type="GO" id="GO:0032543">
    <property type="term" value="P:mitochondrial translation"/>
    <property type="evidence" value="ECO:0007669"/>
    <property type="project" value="InterPro"/>
</dbReference>
<accession>A0A6A6W5Z3</accession>
<gene>
    <name evidence="3" type="ORF">EJ05DRAFT_438197</name>
</gene>
<dbReference type="InterPro" id="IPR019349">
    <property type="entry name" value="Ribosomal_mS35_mit"/>
</dbReference>
<name>A0A6A6W5Z3_9PEZI</name>
<evidence type="ECO:0000256" key="1">
    <source>
        <dbReference type="SAM" id="MobiDB-lite"/>
    </source>
</evidence>
<evidence type="ECO:0000259" key="2">
    <source>
        <dbReference type="Pfam" id="PF10213"/>
    </source>
</evidence>
<dbReference type="GeneID" id="54482878"/>
<dbReference type="OrthoDB" id="283424at2759"/>
<keyword evidence="4" id="KW-1185">Reference proteome</keyword>
<dbReference type="Proteomes" id="UP000799437">
    <property type="component" value="Unassembled WGS sequence"/>
</dbReference>
<dbReference type="Pfam" id="PF10213">
    <property type="entry name" value="MRP-S28"/>
    <property type="match status" value="1"/>
</dbReference>
<proteinExistence type="predicted"/>
<feature type="region of interest" description="Disordered" evidence="1">
    <location>
        <begin position="1"/>
        <end position="53"/>
    </location>
</feature>
<protein>
    <recommendedName>
        <fullName evidence="2">Small ribosomal subunit protein mS35 mitochondrial conserved domain-containing protein</fullName>
    </recommendedName>
</protein>
<dbReference type="GO" id="GO:0005763">
    <property type="term" value="C:mitochondrial small ribosomal subunit"/>
    <property type="evidence" value="ECO:0007669"/>
    <property type="project" value="TreeGrafter"/>
</dbReference>
<dbReference type="AlphaFoldDB" id="A0A6A6W5Z3"/>
<feature type="compositionally biased region" description="Polar residues" evidence="1">
    <location>
        <begin position="1"/>
        <end position="12"/>
    </location>
</feature>
<organism evidence="3 4">
    <name type="scientific">Pseudovirgaria hyperparasitica</name>
    <dbReference type="NCBI Taxonomy" id="470096"/>
    <lineage>
        <taxon>Eukaryota</taxon>
        <taxon>Fungi</taxon>
        <taxon>Dikarya</taxon>
        <taxon>Ascomycota</taxon>
        <taxon>Pezizomycotina</taxon>
        <taxon>Dothideomycetes</taxon>
        <taxon>Dothideomycetes incertae sedis</taxon>
        <taxon>Acrospermales</taxon>
        <taxon>Acrospermaceae</taxon>
        <taxon>Pseudovirgaria</taxon>
    </lineage>
</organism>
<evidence type="ECO:0000313" key="4">
    <source>
        <dbReference type="Proteomes" id="UP000799437"/>
    </source>
</evidence>
<dbReference type="PANTHER" id="PTHR13490">
    <property type="entry name" value="MITOCHONDRIAL 28S RIBOSOMAL PROTEIN S28"/>
    <property type="match status" value="1"/>
</dbReference>
<dbReference type="GO" id="GO:0003735">
    <property type="term" value="F:structural constituent of ribosome"/>
    <property type="evidence" value="ECO:0007669"/>
    <property type="project" value="InterPro"/>
</dbReference>
<dbReference type="EMBL" id="ML996571">
    <property type="protein sequence ID" value="KAF2758348.1"/>
    <property type="molecule type" value="Genomic_DNA"/>
</dbReference>